<dbReference type="GO" id="GO:0007411">
    <property type="term" value="P:axon guidance"/>
    <property type="evidence" value="ECO:0007669"/>
    <property type="project" value="TreeGrafter"/>
</dbReference>
<protein>
    <recommendedName>
        <fullName evidence="8">DH domain-containing protein</fullName>
    </recommendedName>
</protein>
<evidence type="ECO:0000256" key="1">
    <source>
        <dbReference type="ARBA" id="ARBA00004496"/>
    </source>
</evidence>
<dbReference type="STRING" id="244447.ENSCSEP00000022151"/>
<dbReference type="SMART" id="SM00150">
    <property type="entry name" value="SPEC"/>
    <property type="match status" value="2"/>
</dbReference>
<evidence type="ECO:0000256" key="4">
    <source>
        <dbReference type="ARBA" id="ARBA00022553"/>
    </source>
</evidence>
<dbReference type="CDD" id="cd00160">
    <property type="entry name" value="RhoGEF"/>
    <property type="match status" value="1"/>
</dbReference>
<dbReference type="InterPro" id="IPR018159">
    <property type="entry name" value="Spectrin/alpha-actinin"/>
</dbReference>
<dbReference type="FunFam" id="1.20.58.60:FF:000023">
    <property type="entry name" value="Kalirin RhoGEF kinase b"/>
    <property type="match status" value="1"/>
</dbReference>
<keyword evidence="6" id="KW-0175">Coiled coil</keyword>
<dbReference type="Pfam" id="PF00621">
    <property type="entry name" value="RhoGEF"/>
    <property type="match status" value="1"/>
</dbReference>
<keyword evidence="2" id="KW-0728">SH3 domain</keyword>
<evidence type="ECO:0000256" key="7">
    <source>
        <dbReference type="SAM" id="MobiDB-lite"/>
    </source>
</evidence>
<organism evidence="9 10">
    <name type="scientific">Cynoglossus semilaevis</name>
    <name type="common">Tongue sole</name>
    <dbReference type="NCBI Taxonomy" id="244447"/>
    <lineage>
        <taxon>Eukaryota</taxon>
        <taxon>Metazoa</taxon>
        <taxon>Chordata</taxon>
        <taxon>Craniata</taxon>
        <taxon>Vertebrata</taxon>
        <taxon>Euteleostomi</taxon>
        <taxon>Actinopterygii</taxon>
        <taxon>Neopterygii</taxon>
        <taxon>Teleostei</taxon>
        <taxon>Neoteleostei</taxon>
        <taxon>Acanthomorphata</taxon>
        <taxon>Carangaria</taxon>
        <taxon>Pleuronectiformes</taxon>
        <taxon>Pleuronectoidei</taxon>
        <taxon>Cynoglossidae</taxon>
        <taxon>Cynoglossinae</taxon>
        <taxon>Cynoglossus</taxon>
    </lineage>
</organism>
<sequence>EAHVQLEELFHQRKIRLDVFLQLRILQQCTMEVTGEMDAWKQELQKQSQDFSAEKSASPRHMERRLAMNNMIYEVLQQGQDLQQYISEIQASGVEVSESERGLSAQVEELQHLLQDKQKELQQVADHTHTHLEQSLQLRHLQNQVKQVLGWISEGELMLSSCMLNSSCLSEAEQLQREHERLQQAIEGLLHADSLQRTHQVALALQQRAELLVRSGHYDPDAVRSCAQTVALHWQTLMLRIEDRLKLVNASAAFYRTSQQVCGVLESLEQEYRREEDWCLAGERLPEQLLPLINKHMEQKEAFLKACTLARRNAEVFLKYIHRNSVTMVTGHSRVPEQQVKGILSELLQRENRVLHFWTLKKRRLDQCQQYLMFQSHAQQALDWLQQSGDHYLATHTSPGSNTAETQELLNQHREFCVSAKHTQEKVHLLIQLAESMLTKGHAHRAELRRCVSAVDKRYRDFTVRMGQYRHLLETALGGCSQDNRDLELELIPNSLSDSDPEVNLSDPSHQVSDEKRRSARKKEYIMAELLQTERVYVRDLQECIETYLWEMTSGSEDVPPGLSNKDDIVFGNIQDIYEFHNSIFLKELENYEQLPEDVGHCFVTWADKFHMYVTYCRNKPDSSLLIQQHGVGFFEEVQRRHGLANSISSALIKPVQRITKYQLLLKELLTCCEEGKGEIKEGLDVMLSVPKRANDAMHVSMLEGKFSPLCFN</sequence>
<dbReference type="FunFam" id="1.20.900.10:FF:000001">
    <property type="entry name" value="Guanine nucleotide exchange factor DBS"/>
    <property type="match status" value="1"/>
</dbReference>
<dbReference type="InterPro" id="IPR002017">
    <property type="entry name" value="Spectrin_repeat"/>
</dbReference>
<reference evidence="9" key="3">
    <citation type="submission" date="2025-09" db="UniProtKB">
        <authorList>
            <consortium name="Ensembl"/>
        </authorList>
    </citation>
    <scope>IDENTIFICATION</scope>
</reference>
<dbReference type="SMART" id="SM00325">
    <property type="entry name" value="RhoGEF"/>
    <property type="match status" value="1"/>
</dbReference>
<dbReference type="InParanoid" id="A0A3P8W938"/>
<evidence type="ECO:0000313" key="9">
    <source>
        <dbReference type="Ensembl" id="ENSCSEP00000022151.1"/>
    </source>
</evidence>
<dbReference type="PANTHER" id="PTHR22826:SF106">
    <property type="entry name" value="TRIO, ISOFORM A"/>
    <property type="match status" value="1"/>
</dbReference>
<keyword evidence="3" id="KW-0963">Cytoplasm</keyword>
<dbReference type="GO" id="GO:0019898">
    <property type="term" value="C:extrinsic component of membrane"/>
    <property type="evidence" value="ECO:0007669"/>
    <property type="project" value="TreeGrafter"/>
</dbReference>
<dbReference type="InterPro" id="IPR051336">
    <property type="entry name" value="RhoGEF_Guanine_NuclExch_SF"/>
</dbReference>
<evidence type="ECO:0000256" key="2">
    <source>
        <dbReference type="ARBA" id="ARBA00022443"/>
    </source>
</evidence>
<dbReference type="Pfam" id="PF23323">
    <property type="entry name" value="Spectrin_6"/>
    <property type="match status" value="1"/>
</dbReference>
<dbReference type="Pfam" id="PF00435">
    <property type="entry name" value="Spectrin"/>
    <property type="match status" value="2"/>
</dbReference>
<dbReference type="PROSITE" id="PS50010">
    <property type="entry name" value="DH_2"/>
    <property type="match status" value="1"/>
</dbReference>
<keyword evidence="10" id="KW-1185">Reference proteome</keyword>
<proteinExistence type="predicted"/>
<feature type="coiled-coil region" evidence="6">
    <location>
        <begin position="165"/>
        <end position="192"/>
    </location>
</feature>
<reference evidence="9 10" key="1">
    <citation type="journal article" date="2014" name="Nat. Genet.">
        <title>Whole-genome sequence of a flatfish provides insights into ZW sex chromosome evolution and adaptation to a benthic lifestyle.</title>
        <authorList>
            <person name="Chen S."/>
            <person name="Zhang G."/>
            <person name="Shao C."/>
            <person name="Huang Q."/>
            <person name="Liu G."/>
            <person name="Zhang P."/>
            <person name="Song W."/>
            <person name="An N."/>
            <person name="Chalopin D."/>
            <person name="Volff J.N."/>
            <person name="Hong Y."/>
            <person name="Li Q."/>
            <person name="Sha Z."/>
            <person name="Zhou H."/>
            <person name="Xie M."/>
            <person name="Yu Q."/>
            <person name="Liu Y."/>
            <person name="Xiang H."/>
            <person name="Wang N."/>
            <person name="Wu K."/>
            <person name="Yang C."/>
            <person name="Zhou Q."/>
            <person name="Liao X."/>
            <person name="Yang L."/>
            <person name="Hu Q."/>
            <person name="Zhang J."/>
            <person name="Meng L."/>
            <person name="Jin L."/>
            <person name="Tian Y."/>
            <person name="Lian J."/>
            <person name="Yang J."/>
            <person name="Miao G."/>
            <person name="Liu S."/>
            <person name="Liang Z."/>
            <person name="Yan F."/>
            <person name="Li Y."/>
            <person name="Sun B."/>
            <person name="Zhang H."/>
            <person name="Zhang J."/>
            <person name="Zhu Y."/>
            <person name="Du M."/>
            <person name="Zhao Y."/>
            <person name="Schartl M."/>
            <person name="Tang Q."/>
            <person name="Wang J."/>
        </authorList>
    </citation>
    <scope>NUCLEOTIDE SEQUENCE</scope>
</reference>
<keyword evidence="4" id="KW-0597">Phosphoprotein</keyword>
<comment type="subcellular location">
    <subcellularLocation>
        <location evidence="1">Cytoplasm</location>
    </subcellularLocation>
</comment>
<dbReference type="Ensembl" id="ENSCSET00000022431.1">
    <property type="protein sequence ID" value="ENSCSEP00000022151.1"/>
    <property type="gene ID" value="ENSCSEG00000014101.1"/>
</dbReference>
<evidence type="ECO:0000256" key="3">
    <source>
        <dbReference type="ARBA" id="ARBA00022490"/>
    </source>
</evidence>
<dbReference type="InterPro" id="IPR035899">
    <property type="entry name" value="DBL_dom_sf"/>
</dbReference>
<dbReference type="PANTHER" id="PTHR22826">
    <property type="entry name" value="RHO GUANINE EXCHANGE FACTOR-RELATED"/>
    <property type="match status" value="1"/>
</dbReference>
<dbReference type="GO" id="GO:0005085">
    <property type="term" value="F:guanyl-nucleotide exchange factor activity"/>
    <property type="evidence" value="ECO:0007669"/>
    <property type="project" value="UniProtKB-KW"/>
</dbReference>
<dbReference type="InterPro" id="IPR058918">
    <property type="entry name" value="KALRN/TRIO-like_spectrin"/>
</dbReference>
<dbReference type="GO" id="GO:0005737">
    <property type="term" value="C:cytoplasm"/>
    <property type="evidence" value="ECO:0007669"/>
    <property type="project" value="UniProtKB-SubCell"/>
</dbReference>
<accession>A0A3P8W938</accession>
<dbReference type="OMA" id="QLSAWMD"/>
<name>A0A3P8W938_CYNSE</name>
<feature type="region of interest" description="Disordered" evidence="7">
    <location>
        <begin position="498"/>
        <end position="518"/>
    </location>
</feature>
<dbReference type="GeneTree" id="ENSGT00940000155248"/>
<evidence type="ECO:0000256" key="6">
    <source>
        <dbReference type="SAM" id="Coils"/>
    </source>
</evidence>
<reference evidence="9" key="2">
    <citation type="submission" date="2025-08" db="UniProtKB">
        <authorList>
            <consortium name="Ensembl"/>
        </authorList>
    </citation>
    <scope>IDENTIFICATION</scope>
</reference>
<dbReference type="Gene3D" id="1.20.58.60">
    <property type="match status" value="2"/>
</dbReference>
<evidence type="ECO:0000313" key="10">
    <source>
        <dbReference type="Proteomes" id="UP000265120"/>
    </source>
</evidence>
<dbReference type="CDD" id="cd00176">
    <property type="entry name" value="SPEC"/>
    <property type="match status" value="1"/>
</dbReference>
<dbReference type="InterPro" id="IPR000219">
    <property type="entry name" value="DH_dom"/>
</dbReference>
<dbReference type="SUPFAM" id="SSF46966">
    <property type="entry name" value="Spectrin repeat"/>
    <property type="match status" value="2"/>
</dbReference>
<dbReference type="AlphaFoldDB" id="A0A3P8W938"/>
<keyword evidence="5" id="KW-0344">Guanine-nucleotide releasing factor</keyword>
<dbReference type="Proteomes" id="UP000265120">
    <property type="component" value="Chromosome 14"/>
</dbReference>
<feature type="domain" description="DH" evidence="8">
    <location>
        <begin position="522"/>
        <end position="697"/>
    </location>
</feature>
<dbReference type="Gene3D" id="1.20.900.10">
    <property type="entry name" value="Dbl homology (DH) domain"/>
    <property type="match status" value="1"/>
</dbReference>
<feature type="coiled-coil region" evidence="6">
    <location>
        <begin position="100"/>
        <end position="127"/>
    </location>
</feature>
<evidence type="ECO:0000259" key="8">
    <source>
        <dbReference type="PROSITE" id="PS50010"/>
    </source>
</evidence>
<dbReference type="SUPFAM" id="SSF48065">
    <property type="entry name" value="DBL homology domain (DH-domain)"/>
    <property type="match status" value="1"/>
</dbReference>
<evidence type="ECO:0000256" key="5">
    <source>
        <dbReference type="ARBA" id="ARBA00022658"/>
    </source>
</evidence>